<dbReference type="EMBL" id="JACHJL010000027">
    <property type="protein sequence ID" value="MBB5939728.1"/>
    <property type="molecule type" value="Genomic_DNA"/>
</dbReference>
<proteinExistence type="predicted"/>
<dbReference type="AlphaFoldDB" id="A0A7W9QGB8"/>
<feature type="region of interest" description="Disordered" evidence="1">
    <location>
        <begin position="197"/>
        <end position="264"/>
    </location>
</feature>
<reference evidence="2 3" key="1">
    <citation type="submission" date="2020-08" db="EMBL/GenBank/DDBJ databases">
        <title>Genomic Encyclopedia of Type Strains, Phase III (KMG-III): the genomes of soil and plant-associated and newly described type strains.</title>
        <authorList>
            <person name="Whitman W."/>
        </authorList>
    </citation>
    <scope>NUCLEOTIDE SEQUENCE [LARGE SCALE GENOMIC DNA]</scope>
    <source>
        <strain evidence="2 3">CECT 8305</strain>
    </source>
</reference>
<evidence type="ECO:0000256" key="1">
    <source>
        <dbReference type="SAM" id="MobiDB-lite"/>
    </source>
</evidence>
<evidence type="ECO:0000313" key="2">
    <source>
        <dbReference type="EMBL" id="MBB5939728.1"/>
    </source>
</evidence>
<gene>
    <name evidence="2" type="ORF">FHS42_006824</name>
</gene>
<name>A0A7W9QGB8_9ACTN</name>
<feature type="region of interest" description="Disordered" evidence="1">
    <location>
        <begin position="62"/>
        <end position="101"/>
    </location>
</feature>
<feature type="compositionally biased region" description="Low complexity" evidence="1">
    <location>
        <begin position="78"/>
        <end position="87"/>
    </location>
</feature>
<keyword evidence="3" id="KW-1185">Reference proteome</keyword>
<protein>
    <submittedName>
        <fullName evidence="2">Uncharacterized protein</fullName>
    </submittedName>
</protein>
<sequence>MRRRTVNGEAGTPSHPAGTPRSTPRSTPRMPSIACSSLPGVGRMGGHDVFVQRLLSVVRGGVAAQGTGTTGRRREAARPGPAGAYPGLSRRTPGRRFTRPWKADDRSKLPLLSSLSVARGLMVERHREAPAGRAGVAVLCRSAGQAVATGNGVAKVRGVGAAAAYEGCEGGRFGPGGRPGSRPLTRRWGVIVATTDEMHDDGGPQPAGRLAPMSSGQTALAPGPVVRFPGAPPRRLRRASQPASRDGCEGRERGGGERSRRQRARQLRFAAAVAAGQEGIR</sequence>
<organism evidence="2 3">
    <name type="scientific">Streptomyces zagrosensis</name>
    <dbReference type="NCBI Taxonomy" id="1042984"/>
    <lineage>
        <taxon>Bacteria</taxon>
        <taxon>Bacillati</taxon>
        <taxon>Actinomycetota</taxon>
        <taxon>Actinomycetes</taxon>
        <taxon>Kitasatosporales</taxon>
        <taxon>Streptomycetaceae</taxon>
        <taxon>Streptomyces</taxon>
    </lineage>
</organism>
<feature type="region of interest" description="Disordered" evidence="1">
    <location>
        <begin position="1"/>
        <end position="41"/>
    </location>
</feature>
<feature type="compositionally biased region" description="Basic and acidic residues" evidence="1">
    <location>
        <begin position="246"/>
        <end position="259"/>
    </location>
</feature>
<dbReference type="Proteomes" id="UP000588098">
    <property type="component" value="Unassembled WGS sequence"/>
</dbReference>
<feature type="compositionally biased region" description="Low complexity" evidence="1">
    <location>
        <begin position="19"/>
        <end position="32"/>
    </location>
</feature>
<comment type="caution">
    <text evidence="2">The sequence shown here is derived from an EMBL/GenBank/DDBJ whole genome shotgun (WGS) entry which is preliminary data.</text>
</comment>
<evidence type="ECO:0000313" key="3">
    <source>
        <dbReference type="Proteomes" id="UP000588098"/>
    </source>
</evidence>
<accession>A0A7W9QGB8</accession>